<accession>A0A2U2CJ69</accession>
<gene>
    <name evidence="7" type="primary">flgD</name>
    <name evidence="7" type="ORF">C4N9_02565</name>
</gene>
<evidence type="ECO:0000256" key="1">
    <source>
        <dbReference type="ARBA" id="ARBA00010577"/>
    </source>
</evidence>
<proteinExistence type="inferred from homology"/>
<evidence type="ECO:0000259" key="6">
    <source>
        <dbReference type="Pfam" id="PF13860"/>
    </source>
</evidence>
<protein>
    <recommendedName>
        <fullName evidence="2 5">Basal-body rod modification protein FlgD</fullName>
    </recommendedName>
</protein>
<dbReference type="Pfam" id="PF03963">
    <property type="entry name" value="FlgD"/>
    <property type="match status" value="1"/>
</dbReference>
<dbReference type="InterPro" id="IPR005648">
    <property type="entry name" value="FlgD"/>
</dbReference>
<comment type="similarity">
    <text evidence="1 5">Belongs to the FlgD family.</text>
</comment>
<keyword evidence="7" id="KW-0282">Flagellum</keyword>
<dbReference type="OrthoDB" id="9785233at2"/>
<evidence type="ECO:0000313" key="8">
    <source>
        <dbReference type="Proteomes" id="UP000244940"/>
    </source>
</evidence>
<comment type="caution">
    <text evidence="7">The sequence shown here is derived from an EMBL/GenBank/DDBJ whole genome shotgun (WGS) entry which is preliminary data.</text>
</comment>
<dbReference type="Gene3D" id="2.60.40.4070">
    <property type="match status" value="1"/>
</dbReference>
<dbReference type="RefSeq" id="WP_109531702.1">
    <property type="nucleotide sequence ID" value="NZ_QEYD01000001.1"/>
</dbReference>
<dbReference type="GeneID" id="94363765"/>
<dbReference type="EMBL" id="QEYD01000001">
    <property type="protein sequence ID" value="PWE31902.1"/>
    <property type="molecule type" value="Genomic_DNA"/>
</dbReference>
<keyword evidence="8" id="KW-1185">Reference proteome</keyword>
<evidence type="ECO:0000256" key="3">
    <source>
        <dbReference type="ARBA" id="ARBA00022795"/>
    </source>
</evidence>
<keyword evidence="3 5" id="KW-1005">Bacterial flagellum biogenesis</keyword>
<sequence>MEIDSSFGNFAGNAQGGSSPGQSDFVTFLQMLTTQMQNQDPLNPMEASDFAVQLATFAGVEQQTYTNQLLATMIGQTGLSDLGGWVGMEARIYGGAHFSGTPIELTPDPALGADEVLLIVRNDNDEIVDSRSIGPETQSYLWDGQDAQGNTLPDGTYRFEIESRLDGEELDTQPVAAYIPILEARYQDGVTMLVLPGGLFVESAMVTGLRRPADPSEAEMP</sequence>
<name>A0A2U2CJ69_9RHOB</name>
<evidence type="ECO:0000256" key="4">
    <source>
        <dbReference type="ARBA" id="ARBA00024746"/>
    </source>
</evidence>
<evidence type="ECO:0000313" key="7">
    <source>
        <dbReference type="EMBL" id="PWE31902.1"/>
    </source>
</evidence>
<comment type="function">
    <text evidence="4 5">Required for flagellar hook formation. May act as a scaffolding protein.</text>
</comment>
<keyword evidence="7" id="KW-0969">Cilium</keyword>
<evidence type="ECO:0000256" key="5">
    <source>
        <dbReference type="RuleBase" id="RU362076"/>
    </source>
</evidence>
<dbReference type="AlphaFoldDB" id="A0A2U2CJ69"/>
<evidence type="ECO:0000256" key="2">
    <source>
        <dbReference type="ARBA" id="ARBA00016013"/>
    </source>
</evidence>
<organism evidence="7 8">
    <name type="scientific">Pararhodobacter marinus</name>
    <dbReference type="NCBI Taxonomy" id="2184063"/>
    <lineage>
        <taxon>Bacteria</taxon>
        <taxon>Pseudomonadati</taxon>
        <taxon>Pseudomonadota</taxon>
        <taxon>Alphaproteobacteria</taxon>
        <taxon>Rhodobacterales</taxon>
        <taxon>Paracoccaceae</taxon>
        <taxon>Pararhodobacter</taxon>
    </lineage>
</organism>
<dbReference type="Pfam" id="PF13860">
    <property type="entry name" value="FlgD_ig"/>
    <property type="match status" value="1"/>
</dbReference>
<feature type="domain" description="FlgD/Vpr Ig-like" evidence="6">
    <location>
        <begin position="99"/>
        <end position="164"/>
    </location>
</feature>
<keyword evidence="7" id="KW-0966">Cell projection</keyword>
<dbReference type="InterPro" id="IPR025965">
    <property type="entry name" value="FlgD/Vpr_Ig-like"/>
</dbReference>
<dbReference type="GO" id="GO:0044781">
    <property type="term" value="P:bacterial-type flagellum organization"/>
    <property type="evidence" value="ECO:0007669"/>
    <property type="project" value="UniProtKB-UniRule"/>
</dbReference>
<reference evidence="7 8" key="1">
    <citation type="submission" date="2018-05" db="EMBL/GenBank/DDBJ databases">
        <title>Pararhodobacter marina sp. nov., isolated from deep-sea water of the Indian Ocean.</title>
        <authorList>
            <person name="Lai Q.Sr."/>
            <person name="Liu X."/>
            <person name="Shao Z."/>
        </authorList>
    </citation>
    <scope>NUCLEOTIDE SEQUENCE [LARGE SCALE GENOMIC DNA]</scope>
    <source>
        <strain evidence="7 8">CIC4N-9</strain>
    </source>
</reference>
<dbReference type="Proteomes" id="UP000244940">
    <property type="component" value="Unassembled WGS sequence"/>
</dbReference>